<dbReference type="InterPro" id="IPR050218">
    <property type="entry name" value="LptD"/>
</dbReference>
<dbReference type="AlphaFoldDB" id="A0A0D8J8I2"/>
<evidence type="ECO:0000256" key="1">
    <source>
        <dbReference type="ARBA" id="ARBA00023237"/>
    </source>
</evidence>
<name>A0A0D8J8I2_9BACT</name>
<comment type="caution">
    <text evidence="5">The sequence shown here is derived from an EMBL/GenBank/DDBJ whole genome shotgun (WGS) entry which is preliminary data.</text>
</comment>
<keyword evidence="1" id="KW-0998">Cell outer membrane</keyword>
<evidence type="ECO:0000256" key="2">
    <source>
        <dbReference type="SAM" id="SignalP"/>
    </source>
</evidence>
<protein>
    <recommendedName>
        <fullName evidence="3 4">Organic solvent tolerance-like N-terminal domain-containing protein</fullName>
    </recommendedName>
</protein>
<dbReference type="Pfam" id="PF03968">
    <property type="entry name" value="LptD_N"/>
    <property type="match status" value="1"/>
</dbReference>
<dbReference type="STRING" id="1544798.LH29_13600"/>
<accession>A0A0D8J8I2</accession>
<dbReference type="PANTHER" id="PTHR30189">
    <property type="entry name" value="LPS-ASSEMBLY PROTEIN"/>
    <property type="match status" value="1"/>
</dbReference>
<organism evidence="5 6">
    <name type="scientific">Draconibacterium sediminis</name>
    <dbReference type="NCBI Taxonomy" id="1544798"/>
    <lineage>
        <taxon>Bacteria</taxon>
        <taxon>Pseudomonadati</taxon>
        <taxon>Bacteroidota</taxon>
        <taxon>Bacteroidia</taxon>
        <taxon>Marinilabiliales</taxon>
        <taxon>Prolixibacteraceae</taxon>
        <taxon>Draconibacterium</taxon>
    </lineage>
</organism>
<dbReference type="Gene3D" id="2.60.450.10">
    <property type="entry name" value="Lipopolysaccharide (LPS) transport protein A like domain"/>
    <property type="match status" value="2"/>
</dbReference>
<dbReference type="GO" id="GO:1990351">
    <property type="term" value="C:transporter complex"/>
    <property type="evidence" value="ECO:0007669"/>
    <property type="project" value="TreeGrafter"/>
</dbReference>
<reference evidence="5 6" key="1">
    <citation type="submission" date="2014-09" db="EMBL/GenBank/DDBJ databases">
        <title>Draft Genome Sequence of Draconibacterium sp. JN14CK-3.</title>
        <authorList>
            <person name="Dong C."/>
            <person name="Lai Q."/>
            <person name="Shao Z."/>
        </authorList>
    </citation>
    <scope>NUCLEOTIDE SEQUENCE [LARGE SCALE GENOMIC DNA]</scope>
    <source>
        <strain evidence="5 6">JN14CK-3</strain>
    </source>
</reference>
<dbReference type="PANTHER" id="PTHR30189:SF1">
    <property type="entry name" value="LPS-ASSEMBLY PROTEIN LPTD"/>
    <property type="match status" value="1"/>
</dbReference>
<dbReference type="PATRIC" id="fig|1544798.3.peg.2882"/>
<feature type="signal peptide" evidence="2">
    <location>
        <begin position="1"/>
        <end position="22"/>
    </location>
</feature>
<sequence>MRKLTPAIFFLFLLFTATKGFAQEKKRVEIIQAETLEQGENVANAQRLINDVIIKHEDILMYCDSAYTYDQSNRVDAFGNVHINKGDTLHLYARKVYYDGDRSFAQAIKNVKLVNNEVTLYTDTLDYDMNLNVGYYDCFGKIVDSTNTLTSKVGKYYLDNNEAHFTDSVVGFSDKYTINSEDLRYNTQTEVIYFKGPTTIRDSVNTLYAEDGWYNTLTGEADLKEMPSVFNETQLLTARQISYNKENGDGYAEGNVHIEDFENQTIIQGNKVIYNETKETAIATDSAVFISYSEADSLFLHADTLKSIPDTIDGENIVMAYYGVRFFRTDIQGLCDSLMYFTKDSLVQMHSNPVIWSEQHQLSADYIEMIQHTTAPNEMHMMKNSFIISKQDSGRFDQIKGKDMTGYIVNGKLRNIDVDGNGQTLYYARDKEAIIGLNRAESSNISIRFKEGKIDAIAFQKQPEGQLKPILKLEDSEKTLPGFEWKIKLRPLSKKDIFWRPEKKEVIEEEATEEVTGQ</sequence>
<evidence type="ECO:0000259" key="4">
    <source>
        <dbReference type="Pfam" id="PF13100"/>
    </source>
</evidence>
<dbReference type="Proteomes" id="UP000032544">
    <property type="component" value="Unassembled WGS sequence"/>
</dbReference>
<dbReference type="Pfam" id="PF13100">
    <property type="entry name" value="OstA_2"/>
    <property type="match status" value="1"/>
</dbReference>
<dbReference type="InterPro" id="IPR005653">
    <property type="entry name" value="OstA-like_N"/>
</dbReference>
<dbReference type="GO" id="GO:0009279">
    <property type="term" value="C:cell outer membrane"/>
    <property type="evidence" value="ECO:0007669"/>
    <property type="project" value="TreeGrafter"/>
</dbReference>
<dbReference type="EMBL" id="JRHC01000003">
    <property type="protein sequence ID" value="KJF43280.1"/>
    <property type="molecule type" value="Genomic_DNA"/>
</dbReference>
<evidence type="ECO:0000259" key="3">
    <source>
        <dbReference type="Pfam" id="PF03968"/>
    </source>
</evidence>
<gene>
    <name evidence="5" type="ORF">LH29_13600</name>
</gene>
<keyword evidence="6" id="KW-1185">Reference proteome</keyword>
<feature type="chain" id="PRO_5002330771" description="Organic solvent tolerance-like N-terminal domain-containing protein" evidence="2">
    <location>
        <begin position="23"/>
        <end position="518"/>
    </location>
</feature>
<feature type="domain" description="Organic solvent tolerance-like N-terminal" evidence="3">
    <location>
        <begin position="237"/>
        <end position="370"/>
    </location>
</feature>
<evidence type="ECO:0000313" key="5">
    <source>
        <dbReference type="EMBL" id="KJF43280.1"/>
    </source>
</evidence>
<proteinExistence type="predicted"/>
<keyword evidence="2" id="KW-0732">Signal</keyword>
<evidence type="ECO:0000313" key="6">
    <source>
        <dbReference type="Proteomes" id="UP000032544"/>
    </source>
</evidence>
<keyword evidence="1" id="KW-0472">Membrane</keyword>
<feature type="domain" description="Organic solvent tolerance-like N-terminal" evidence="4">
    <location>
        <begin position="25"/>
        <end position="181"/>
    </location>
</feature>